<dbReference type="PROSITE" id="PS00137">
    <property type="entry name" value="SUBTILASE_HIS"/>
    <property type="match status" value="1"/>
</dbReference>
<evidence type="ECO:0000313" key="10">
    <source>
        <dbReference type="Proteomes" id="UP000008809"/>
    </source>
</evidence>
<evidence type="ECO:0000256" key="4">
    <source>
        <dbReference type="ARBA" id="ARBA00022825"/>
    </source>
</evidence>
<organism evidence="9 10">
    <name type="scientific">Rhodopseudomonas palustris (strain HaA2)</name>
    <dbReference type="NCBI Taxonomy" id="316058"/>
    <lineage>
        <taxon>Bacteria</taxon>
        <taxon>Pseudomonadati</taxon>
        <taxon>Pseudomonadota</taxon>
        <taxon>Alphaproteobacteria</taxon>
        <taxon>Hyphomicrobiales</taxon>
        <taxon>Nitrobacteraceae</taxon>
        <taxon>Rhodopseudomonas</taxon>
    </lineage>
</organism>
<evidence type="ECO:0000313" key="9">
    <source>
        <dbReference type="EMBL" id="ABD08242.1"/>
    </source>
</evidence>
<feature type="domain" description="Fervidolysin-like N-terminal prodomain" evidence="8">
    <location>
        <begin position="138"/>
        <end position="216"/>
    </location>
</feature>
<evidence type="ECO:0000256" key="2">
    <source>
        <dbReference type="ARBA" id="ARBA00022670"/>
    </source>
</evidence>
<feature type="region of interest" description="Disordered" evidence="6">
    <location>
        <begin position="517"/>
        <end position="556"/>
    </location>
</feature>
<evidence type="ECO:0000259" key="8">
    <source>
        <dbReference type="Pfam" id="PF22148"/>
    </source>
</evidence>
<keyword evidence="4 5" id="KW-0720">Serine protease</keyword>
<name>Q2IU68_RHOP2</name>
<feature type="active site" description="Charge relay system" evidence="5">
    <location>
        <position position="291"/>
    </location>
</feature>
<dbReference type="HOGENOM" id="CLU_029776_0_0_5"/>
<dbReference type="GO" id="GO:0004252">
    <property type="term" value="F:serine-type endopeptidase activity"/>
    <property type="evidence" value="ECO:0007669"/>
    <property type="project" value="UniProtKB-UniRule"/>
</dbReference>
<dbReference type="InterPro" id="IPR036852">
    <property type="entry name" value="Peptidase_S8/S53_dom_sf"/>
</dbReference>
<comment type="similarity">
    <text evidence="1 5">Belongs to the peptidase S8 family.</text>
</comment>
<dbReference type="OrthoDB" id="5405281at2"/>
<dbReference type="STRING" id="316058.RPB_3547"/>
<evidence type="ECO:0000256" key="1">
    <source>
        <dbReference type="ARBA" id="ARBA00011073"/>
    </source>
</evidence>
<accession>Q2IU68</accession>
<evidence type="ECO:0000259" key="7">
    <source>
        <dbReference type="Pfam" id="PF00082"/>
    </source>
</evidence>
<dbReference type="GO" id="GO:0006508">
    <property type="term" value="P:proteolysis"/>
    <property type="evidence" value="ECO:0007669"/>
    <property type="project" value="UniProtKB-KW"/>
</dbReference>
<dbReference type="Proteomes" id="UP000008809">
    <property type="component" value="Chromosome"/>
</dbReference>
<evidence type="ECO:0000256" key="5">
    <source>
        <dbReference type="PROSITE-ProRule" id="PRU01240"/>
    </source>
</evidence>
<sequence length="556" mass="57151">MSDRAWQRPVWIAAVAAATLVMTAGVAFSQSLAPPPLTNLPPVTTAPTITPSVGPTIPALRPPGPDVLPSVEREYRRLRDAPLPPSRCNYLDNGRTCAKLWVIGDWRSVTKHKRGKAKADRVRRAPPQIVAARGQRPAVAARDHVPGEVLIEFDGGLSEQQLRALARRHRLTRVSVDTVALVGTRIGLFRINDRRSPQTVARALAADGRIRAAQANFVYTLQSDAKPAAADNSMLYPHGRLRLAEAHALARGRGIVVAVIDSGVDIAHPELVGALAGSFDPLGSKEKPHQHGTGVAGAIVARAKLTGGAPEAKILAIRAFGEGKTGSQSSTSYLILKSLDIALGHGARIVNMSFAGSQDPLIARGVAAAAARGIVMIAAAGNAGPKSPPLYPAALPGVIAVSATSPGDTLFAASNRGPQIAVAAPGVDVLLPAPDGKYEVMTGTSFSAAFVSGIAALMIERNPTLVPDQVRAVLSQTARDLGAPGRDDLFGAGEADAFAALSRVDSLAAPLVAAPATAPQPSVATAQPATPGAALAAPAGAEQEVGPAPAAAIPAR</sequence>
<reference evidence="9 10" key="1">
    <citation type="submission" date="2006-01" db="EMBL/GenBank/DDBJ databases">
        <title>Complete sequence of Rhodopseudomonas palustris HaA2.</title>
        <authorList>
            <consortium name="US DOE Joint Genome Institute"/>
            <person name="Copeland A."/>
            <person name="Lucas S."/>
            <person name="Lapidus A."/>
            <person name="Barry K."/>
            <person name="Detter J.C."/>
            <person name="Glavina T."/>
            <person name="Hammon N."/>
            <person name="Israni S."/>
            <person name="Pitluck S."/>
            <person name="Chain P."/>
            <person name="Malfatti S."/>
            <person name="Shin M."/>
            <person name="Vergez L."/>
            <person name="Schmutz J."/>
            <person name="Larimer F."/>
            <person name="Land M."/>
            <person name="Hauser L."/>
            <person name="Pelletier D.A."/>
            <person name="Kyrpides N."/>
            <person name="Anderson I."/>
            <person name="Oda Y."/>
            <person name="Harwood C.S."/>
            <person name="Richardson P."/>
        </authorList>
    </citation>
    <scope>NUCLEOTIDE SEQUENCE [LARGE SCALE GENOMIC DNA]</scope>
    <source>
        <strain evidence="9 10">HaA2</strain>
    </source>
</reference>
<dbReference type="KEGG" id="rpb:RPB_3547"/>
<dbReference type="InterPro" id="IPR054399">
    <property type="entry name" value="Fervidolysin-like_N_prodom"/>
</dbReference>
<dbReference type="PANTHER" id="PTHR43806:SF11">
    <property type="entry name" value="CEREVISIN-RELATED"/>
    <property type="match status" value="1"/>
</dbReference>
<dbReference type="Pfam" id="PF22148">
    <property type="entry name" value="Fervidolysin_NPro-like"/>
    <property type="match status" value="1"/>
</dbReference>
<evidence type="ECO:0000256" key="3">
    <source>
        <dbReference type="ARBA" id="ARBA00022801"/>
    </source>
</evidence>
<keyword evidence="2 5" id="KW-0645">Protease</keyword>
<dbReference type="InterPro" id="IPR050131">
    <property type="entry name" value="Peptidase_S8_subtilisin-like"/>
</dbReference>
<feature type="active site" description="Charge relay system" evidence="5">
    <location>
        <position position="261"/>
    </location>
</feature>
<dbReference type="PANTHER" id="PTHR43806">
    <property type="entry name" value="PEPTIDASE S8"/>
    <property type="match status" value="1"/>
</dbReference>
<evidence type="ECO:0000256" key="6">
    <source>
        <dbReference type="SAM" id="MobiDB-lite"/>
    </source>
</evidence>
<protein>
    <submittedName>
        <fullName evidence="9">Peptidase S8 and S53, subtilisin, kexin, sedolisin</fullName>
    </submittedName>
</protein>
<dbReference type="PROSITE" id="PS51892">
    <property type="entry name" value="SUBTILASE"/>
    <property type="match status" value="1"/>
</dbReference>
<dbReference type="SUPFAM" id="SSF52743">
    <property type="entry name" value="Subtilisin-like"/>
    <property type="match status" value="1"/>
</dbReference>
<keyword evidence="10" id="KW-1185">Reference proteome</keyword>
<dbReference type="PROSITE" id="PS00136">
    <property type="entry name" value="SUBTILASE_ASP"/>
    <property type="match status" value="1"/>
</dbReference>
<feature type="compositionally biased region" description="Low complexity" evidence="6">
    <location>
        <begin position="517"/>
        <end position="544"/>
    </location>
</feature>
<dbReference type="eggNOG" id="COG1404">
    <property type="taxonomic scope" value="Bacteria"/>
</dbReference>
<dbReference type="Gene3D" id="3.40.50.200">
    <property type="entry name" value="Peptidase S8/S53 domain"/>
    <property type="match status" value="1"/>
</dbReference>
<dbReference type="InterPro" id="IPR015500">
    <property type="entry name" value="Peptidase_S8_subtilisin-rel"/>
</dbReference>
<dbReference type="InterPro" id="IPR023827">
    <property type="entry name" value="Peptidase_S8_Asp-AS"/>
</dbReference>
<dbReference type="InterPro" id="IPR022398">
    <property type="entry name" value="Peptidase_S8_His-AS"/>
</dbReference>
<proteinExistence type="inferred from homology"/>
<gene>
    <name evidence="9" type="ordered locus">RPB_3547</name>
</gene>
<dbReference type="Pfam" id="PF00082">
    <property type="entry name" value="Peptidase_S8"/>
    <property type="match status" value="1"/>
</dbReference>
<dbReference type="PRINTS" id="PR00723">
    <property type="entry name" value="SUBTILISIN"/>
</dbReference>
<feature type="domain" description="Peptidase S8/S53" evidence="7">
    <location>
        <begin position="252"/>
        <end position="493"/>
    </location>
</feature>
<dbReference type="InterPro" id="IPR000209">
    <property type="entry name" value="Peptidase_S8/S53_dom"/>
</dbReference>
<keyword evidence="3 5" id="KW-0378">Hydrolase</keyword>
<dbReference type="RefSeq" id="WP_011442426.1">
    <property type="nucleotide sequence ID" value="NC_007778.1"/>
</dbReference>
<dbReference type="AlphaFoldDB" id="Q2IU68"/>
<dbReference type="CDD" id="cd05561">
    <property type="entry name" value="Peptidases_S8_4"/>
    <property type="match status" value="1"/>
</dbReference>
<feature type="active site" description="Charge relay system" evidence="5">
    <location>
        <position position="445"/>
    </location>
</feature>
<dbReference type="EMBL" id="CP000250">
    <property type="protein sequence ID" value="ABD08242.1"/>
    <property type="molecule type" value="Genomic_DNA"/>
</dbReference>